<dbReference type="SMART" id="SM00831">
    <property type="entry name" value="Cation_ATPase_N"/>
    <property type="match status" value="1"/>
</dbReference>
<evidence type="ECO:0000256" key="5">
    <source>
        <dbReference type="ARBA" id="ARBA00022840"/>
    </source>
</evidence>
<dbReference type="GO" id="GO:0005886">
    <property type="term" value="C:plasma membrane"/>
    <property type="evidence" value="ECO:0007669"/>
    <property type="project" value="UniProtKB-SubCell"/>
</dbReference>
<feature type="compositionally biased region" description="Polar residues" evidence="9">
    <location>
        <begin position="102"/>
        <end position="119"/>
    </location>
</feature>
<dbReference type="GO" id="GO:0006883">
    <property type="term" value="P:intracellular sodium ion homeostasis"/>
    <property type="evidence" value="ECO:0007669"/>
    <property type="project" value="TreeGrafter"/>
</dbReference>
<dbReference type="InterPro" id="IPR023299">
    <property type="entry name" value="ATPase_P-typ_cyto_dom_N"/>
</dbReference>
<dbReference type="InterPro" id="IPR023298">
    <property type="entry name" value="ATPase_P-typ_TM_dom_sf"/>
</dbReference>
<keyword evidence="4" id="KW-0547">Nucleotide-binding</keyword>
<evidence type="ECO:0000256" key="6">
    <source>
        <dbReference type="ARBA" id="ARBA00022967"/>
    </source>
</evidence>
<dbReference type="InterPro" id="IPR018303">
    <property type="entry name" value="ATPase_P-typ_P_site"/>
</dbReference>
<dbReference type="Pfam" id="PF00690">
    <property type="entry name" value="Cation_ATPase_N"/>
    <property type="match status" value="1"/>
</dbReference>
<feature type="domain" description="Cation-transporting P-type ATPase N-terminal" evidence="11">
    <location>
        <begin position="189"/>
        <end position="270"/>
    </location>
</feature>
<feature type="transmembrane region" description="Helical" evidence="10">
    <location>
        <begin position="281"/>
        <end position="299"/>
    </location>
</feature>
<dbReference type="InterPro" id="IPR050510">
    <property type="entry name" value="Cation_transp_ATPase_P-type"/>
</dbReference>
<dbReference type="InterPro" id="IPR008250">
    <property type="entry name" value="ATPase_P-typ_transduc_dom_A_sf"/>
</dbReference>
<dbReference type="Gene3D" id="3.40.1110.10">
    <property type="entry name" value="Calcium-transporting ATPase, cytoplasmic domain N"/>
    <property type="match status" value="1"/>
</dbReference>
<feature type="compositionally biased region" description="Polar residues" evidence="9">
    <location>
        <begin position="159"/>
        <end position="169"/>
    </location>
</feature>
<feature type="region of interest" description="Disordered" evidence="9">
    <location>
        <begin position="145"/>
        <end position="181"/>
    </location>
</feature>
<evidence type="ECO:0000256" key="9">
    <source>
        <dbReference type="SAM" id="MobiDB-lite"/>
    </source>
</evidence>
<gene>
    <name evidence="12" type="ORF">FWILDA_LOCUS7563</name>
</gene>
<dbReference type="Gene3D" id="3.40.50.1000">
    <property type="entry name" value="HAD superfamily/HAD-like"/>
    <property type="match status" value="1"/>
</dbReference>
<name>A0A9W4WP35_9GLOM</name>
<keyword evidence="6" id="KW-1278">Translocase</keyword>
<feature type="region of interest" description="Disordered" evidence="9">
    <location>
        <begin position="1"/>
        <end position="37"/>
    </location>
</feature>
<dbReference type="OrthoDB" id="158672at2759"/>
<dbReference type="SUPFAM" id="SSF81653">
    <property type="entry name" value="Calcium ATPase, transduction domain A"/>
    <property type="match status" value="1"/>
</dbReference>
<dbReference type="PRINTS" id="PR00119">
    <property type="entry name" value="CATATPASE"/>
</dbReference>
<evidence type="ECO:0000256" key="4">
    <source>
        <dbReference type="ARBA" id="ARBA00022741"/>
    </source>
</evidence>
<dbReference type="Pfam" id="PF00122">
    <property type="entry name" value="E1-E2_ATPase"/>
    <property type="match status" value="1"/>
</dbReference>
<feature type="transmembrane region" description="Helical" evidence="10">
    <location>
        <begin position="1196"/>
        <end position="1218"/>
    </location>
</feature>
<dbReference type="GO" id="GO:1902600">
    <property type="term" value="P:proton transmembrane transport"/>
    <property type="evidence" value="ECO:0007669"/>
    <property type="project" value="TreeGrafter"/>
</dbReference>
<dbReference type="SFLD" id="SFLDG00002">
    <property type="entry name" value="C1.7:_P-type_atpase_like"/>
    <property type="match status" value="1"/>
</dbReference>
<dbReference type="InterPro" id="IPR006068">
    <property type="entry name" value="ATPase_P-typ_cation-transptr_C"/>
</dbReference>
<keyword evidence="3 10" id="KW-0812">Transmembrane</keyword>
<dbReference type="FunFam" id="2.70.150.10:FF:000003">
    <property type="entry name" value="Sodium/potassium-transporting ATPase subunit alpha"/>
    <property type="match status" value="1"/>
</dbReference>
<evidence type="ECO:0000256" key="1">
    <source>
        <dbReference type="ARBA" id="ARBA00004651"/>
    </source>
</evidence>
<proteinExistence type="predicted"/>
<dbReference type="InterPro" id="IPR036412">
    <property type="entry name" value="HAD-like_sf"/>
</dbReference>
<dbReference type="SFLD" id="SFLDS00003">
    <property type="entry name" value="Haloacid_Dehalogenase"/>
    <property type="match status" value="1"/>
</dbReference>
<dbReference type="AlphaFoldDB" id="A0A9W4WP35"/>
<dbReference type="GO" id="GO:0016887">
    <property type="term" value="F:ATP hydrolysis activity"/>
    <property type="evidence" value="ECO:0007669"/>
    <property type="project" value="InterPro"/>
</dbReference>
<dbReference type="PRINTS" id="PR00121">
    <property type="entry name" value="NAKATPASE"/>
</dbReference>
<feature type="transmembrane region" description="Helical" evidence="10">
    <location>
        <begin position="1164"/>
        <end position="1184"/>
    </location>
</feature>
<evidence type="ECO:0000256" key="10">
    <source>
        <dbReference type="SAM" id="Phobius"/>
    </source>
</evidence>
<comment type="caution">
    <text evidence="12">The sequence shown here is derived from an EMBL/GenBank/DDBJ whole genome shotgun (WGS) entry which is preliminary data.</text>
</comment>
<evidence type="ECO:0000313" key="12">
    <source>
        <dbReference type="EMBL" id="CAI2176398.1"/>
    </source>
</evidence>
<dbReference type="InterPro" id="IPR059000">
    <property type="entry name" value="ATPase_P-type_domA"/>
</dbReference>
<dbReference type="InterPro" id="IPR001757">
    <property type="entry name" value="P_typ_ATPase"/>
</dbReference>
<dbReference type="GO" id="GO:0036376">
    <property type="term" value="P:sodium ion export across plasma membrane"/>
    <property type="evidence" value="ECO:0007669"/>
    <property type="project" value="TreeGrafter"/>
</dbReference>
<dbReference type="PANTHER" id="PTHR43294:SF21">
    <property type="entry name" value="CATION TRANSPORTING ATPASE"/>
    <property type="match status" value="1"/>
</dbReference>
<feature type="transmembrane region" description="Helical" evidence="10">
    <location>
        <begin position="441"/>
        <end position="461"/>
    </location>
</feature>
<keyword evidence="7 10" id="KW-1133">Transmembrane helix</keyword>
<dbReference type="PROSITE" id="PS00154">
    <property type="entry name" value="ATPASE_E1_E2"/>
    <property type="match status" value="1"/>
</dbReference>
<evidence type="ECO:0000256" key="3">
    <source>
        <dbReference type="ARBA" id="ARBA00022692"/>
    </source>
</evidence>
<evidence type="ECO:0000256" key="2">
    <source>
        <dbReference type="ARBA" id="ARBA00022475"/>
    </source>
</evidence>
<keyword evidence="5" id="KW-0067">ATP-binding</keyword>
<sequence>MSDESGKSTSVPNVRQVREISSTPGEETNIETVDETIEHEIETVTVIDSEISEKSSTFVDKKQTSSNIPTGQTVVFKEQPVLRQDVKEQVINAPTVVQSIEQTTTLTNDNTQPSENSKTPVKDNPEISEKSANEIIATSNTQKIQFSEQEKPDHEVVPNSPNVESTTRTIPKDNENKASETTNKNIDINEHLYTPEEVAERYNVDVNTVKPAESRGLQTTQIKGLLEQYGHNVLTPPKRKHPFVKYLECLLTLFNILLMIAGVLMYILFAIDQEDNQSSTYLGAIFFGVAFLNAFIEFYQLQKSAAILESFLNMIPQQCYVLRDARLIQIQASNLVRGDIVFVKMGDKVPADLLVFAATDMKVDNSSLTGESEPQERIKTNTHKNPLEATNICFNGTLVISGEGYGIVIRTGDTTVLGQIAGLTAGEEKNKSPLAKEIDDFVKLIATIAVICALIFFGVGFSVYDNVALNVSFAISILVAWVPEGLPATVTVLLTIAAKRMAAQNVLVKDLQGVETLGAITLLATDKTGTLTRNQMTVTFIWSSLNMYSAFRNMQSENTPFDPNAPGIQEIIHISSLCSRAKFDRTDIPFAERSILGDATETGLIRFAAQNVDDYDELIRKYPKVFEIPFNSETKWALTIHKKKHNNGDLTLYIKGAPERVLRLCTTILSEENAIPLTDEHKKKYDEIYEFMASKGHRVLAFAQLLLPADKYHEGFEFKKEDKNYPIGDYCFVGLASLEDPPKHGVREAIGRCRTAGIRVMMVTGDHPLTAEAIGRKINLVLSDTKELIAKKTGRSIESIREDEYNAIVIHGEQIDSLSNHDWDNIFSKSEIIFARTSPRHKLEIVKRAQSIGHIVGVTGDGVNDSPALKKADLGIAMNQSGSDVSKEAAAMILMDDNFASTVKGIEEGRLIFANLRKSIQYTITHSTPQVVVSLLFVVVPIPLPLTPILILLTDLGFELFLALSFAWDKPESDTGLMKLPPRKPVTATSIERIRRHALNRTPTITDPETGHPVTPSKVSQFMHSMKKPFTSTWWPELFEGSEGEVLVDATLLRWSYLEIGVIELIGALVAYFVVLNHHRITPYDARKMQHGVSEGKYFTKNAIPYTNVHNEVISMEQQLQALGEAQSIVYLSILIQQMFNLFACKARFRFPFGKFIFSNPRNFLGLAFGVILGMCVVYIPPFNVAFQTNYNLSPIFWLIPMAFGVVILIYATIRIILLRKLRPINLNPEIIGLQMHPTVRSVERKT</sequence>
<dbReference type="Pfam" id="PF13246">
    <property type="entry name" value="Cation_ATPase"/>
    <property type="match status" value="1"/>
</dbReference>
<dbReference type="GO" id="GO:0030007">
    <property type="term" value="P:intracellular potassium ion homeostasis"/>
    <property type="evidence" value="ECO:0007669"/>
    <property type="project" value="TreeGrafter"/>
</dbReference>
<feature type="compositionally biased region" description="Polar residues" evidence="9">
    <location>
        <begin position="7"/>
        <end position="26"/>
    </location>
</feature>
<dbReference type="Proteomes" id="UP001153678">
    <property type="component" value="Unassembled WGS sequence"/>
</dbReference>
<evidence type="ECO:0000256" key="7">
    <source>
        <dbReference type="ARBA" id="ARBA00022989"/>
    </source>
</evidence>
<dbReference type="InterPro" id="IPR023214">
    <property type="entry name" value="HAD_sf"/>
</dbReference>
<dbReference type="GO" id="GO:0005524">
    <property type="term" value="F:ATP binding"/>
    <property type="evidence" value="ECO:0007669"/>
    <property type="project" value="UniProtKB-KW"/>
</dbReference>
<feature type="region of interest" description="Disordered" evidence="9">
    <location>
        <begin position="102"/>
        <end position="127"/>
    </location>
</feature>
<dbReference type="SUPFAM" id="SSF81665">
    <property type="entry name" value="Calcium ATPase, transmembrane domain M"/>
    <property type="match status" value="2"/>
</dbReference>
<dbReference type="SFLD" id="SFLDF00027">
    <property type="entry name" value="p-type_atpase"/>
    <property type="match status" value="1"/>
</dbReference>
<feature type="transmembrane region" description="Helical" evidence="10">
    <location>
        <begin position="473"/>
        <end position="497"/>
    </location>
</feature>
<keyword evidence="8 10" id="KW-0472">Membrane</keyword>
<comment type="subcellular location">
    <subcellularLocation>
        <location evidence="1">Cell membrane</location>
        <topology evidence="1">Multi-pass membrane protein</topology>
    </subcellularLocation>
</comment>
<keyword evidence="2" id="KW-1003">Cell membrane</keyword>
<evidence type="ECO:0000313" key="13">
    <source>
        <dbReference type="Proteomes" id="UP001153678"/>
    </source>
</evidence>
<feature type="transmembrane region" description="Helical" evidence="10">
    <location>
        <begin position="246"/>
        <end position="269"/>
    </location>
</feature>
<keyword evidence="13" id="KW-1185">Reference proteome</keyword>
<dbReference type="EMBL" id="CAMKVN010001499">
    <property type="protein sequence ID" value="CAI2176398.1"/>
    <property type="molecule type" value="Genomic_DNA"/>
</dbReference>
<dbReference type="InterPro" id="IPR004014">
    <property type="entry name" value="ATPase_P-typ_cation-transptr_N"/>
</dbReference>
<protein>
    <submittedName>
        <fullName evidence="12">9236_t:CDS:1</fullName>
    </submittedName>
</protein>
<dbReference type="PANTHER" id="PTHR43294">
    <property type="entry name" value="SODIUM/POTASSIUM-TRANSPORTING ATPASE SUBUNIT ALPHA"/>
    <property type="match status" value="1"/>
</dbReference>
<accession>A0A9W4WP35</accession>
<dbReference type="InterPro" id="IPR044492">
    <property type="entry name" value="P_typ_ATPase_HD_dom"/>
</dbReference>
<dbReference type="NCBIfam" id="TIGR01494">
    <property type="entry name" value="ATPase_P-type"/>
    <property type="match status" value="2"/>
</dbReference>
<organism evidence="12 13">
    <name type="scientific">Funneliformis geosporum</name>
    <dbReference type="NCBI Taxonomy" id="1117311"/>
    <lineage>
        <taxon>Eukaryota</taxon>
        <taxon>Fungi</taxon>
        <taxon>Fungi incertae sedis</taxon>
        <taxon>Mucoromycota</taxon>
        <taxon>Glomeromycotina</taxon>
        <taxon>Glomeromycetes</taxon>
        <taxon>Glomerales</taxon>
        <taxon>Glomeraceae</taxon>
        <taxon>Funneliformis</taxon>
    </lineage>
</organism>
<dbReference type="Gene3D" id="2.70.150.10">
    <property type="entry name" value="Calcium-transporting ATPase, cytoplasmic transduction domain A"/>
    <property type="match status" value="1"/>
</dbReference>
<dbReference type="SUPFAM" id="SSF56784">
    <property type="entry name" value="HAD-like"/>
    <property type="match status" value="1"/>
</dbReference>
<dbReference type="Gene3D" id="1.20.1110.10">
    <property type="entry name" value="Calcium-transporting ATPase, transmembrane domain"/>
    <property type="match status" value="2"/>
</dbReference>
<evidence type="ECO:0000259" key="11">
    <source>
        <dbReference type="SMART" id="SM00831"/>
    </source>
</evidence>
<reference evidence="12" key="1">
    <citation type="submission" date="2022-08" db="EMBL/GenBank/DDBJ databases">
        <authorList>
            <person name="Kallberg Y."/>
            <person name="Tangrot J."/>
            <person name="Rosling A."/>
        </authorList>
    </citation>
    <scope>NUCLEOTIDE SEQUENCE</scope>
    <source>
        <strain evidence="12">Wild A</strain>
    </source>
</reference>
<feature type="transmembrane region" description="Helical" evidence="10">
    <location>
        <begin position="1057"/>
        <end position="1075"/>
    </location>
</feature>
<dbReference type="FunFam" id="3.40.50.1000:FF:000083">
    <property type="entry name" value="Sodium/potassium-transporting ATPase subunit alpha"/>
    <property type="match status" value="1"/>
</dbReference>
<dbReference type="SUPFAM" id="SSF81660">
    <property type="entry name" value="Metal cation-transporting ATPase, ATP-binding domain N"/>
    <property type="match status" value="1"/>
</dbReference>
<dbReference type="FunFam" id="3.40.1110.10:FF:000061">
    <property type="entry name" value="Potassium-transporting ATPase alpha chain 1"/>
    <property type="match status" value="1"/>
</dbReference>
<dbReference type="Pfam" id="PF00689">
    <property type="entry name" value="Cation_ATPase_C"/>
    <property type="match status" value="1"/>
</dbReference>
<dbReference type="GO" id="GO:0005391">
    <property type="term" value="F:P-type sodium:potassium-exchanging transporter activity"/>
    <property type="evidence" value="ECO:0007669"/>
    <property type="project" value="TreeGrafter"/>
</dbReference>
<evidence type="ECO:0000256" key="8">
    <source>
        <dbReference type="ARBA" id="ARBA00023136"/>
    </source>
</evidence>
<dbReference type="GO" id="GO:1990573">
    <property type="term" value="P:potassium ion import across plasma membrane"/>
    <property type="evidence" value="ECO:0007669"/>
    <property type="project" value="TreeGrafter"/>
</dbReference>